<dbReference type="InterPro" id="IPR008808">
    <property type="entry name" value="Powdery_mildew-R_dom"/>
</dbReference>
<comment type="caution">
    <text evidence="10">The sequence shown here is derived from an EMBL/GenBank/DDBJ whole genome shotgun (WGS) entry which is preliminary data.</text>
</comment>
<keyword evidence="3 6" id="KW-0256">Endoplasmic reticulum</keyword>
<feature type="domain" description="Reticulon" evidence="8">
    <location>
        <begin position="183"/>
        <end position="373"/>
    </location>
</feature>
<keyword evidence="2 6" id="KW-0812">Transmembrane</keyword>
<reference evidence="10 11" key="1">
    <citation type="submission" date="2013-09" db="EMBL/GenBank/DDBJ databases">
        <title>Corchorus capsularis genome sequencing.</title>
        <authorList>
            <person name="Alam M."/>
            <person name="Haque M.S."/>
            <person name="Islam M.S."/>
            <person name="Emdad E.M."/>
            <person name="Islam M.M."/>
            <person name="Ahmed B."/>
            <person name="Halim A."/>
            <person name="Hossen Q.M.M."/>
            <person name="Hossain M.Z."/>
            <person name="Ahmed R."/>
            <person name="Khan M.M."/>
            <person name="Islam R."/>
            <person name="Rashid M.M."/>
            <person name="Khan S.A."/>
            <person name="Rahman M.S."/>
            <person name="Alam M."/>
        </authorList>
    </citation>
    <scope>NUCLEOTIDE SEQUENCE [LARGE SCALE GENOMIC DNA]</scope>
    <source>
        <strain evidence="11">cv. CVL-1</strain>
        <tissue evidence="10">Whole seedling</tissue>
    </source>
</reference>
<feature type="transmembrane region" description="Helical" evidence="6">
    <location>
        <begin position="214"/>
        <end position="234"/>
    </location>
</feature>
<gene>
    <name evidence="10" type="ORF">CCACVL1_26311</name>
</gene>
<evidence type="ECO:0000256" key="7">
    <source>
        <dbReference type="SAM" id="Coils"/>
    </source>
</evidence>
<comment type="caution">
    <text evidence="6">Lacks conserved residue(s) required for the propagation of feature annotation.</text>
</comment>
<dbReference type="PROSITE" id="PS50845">
    <property type="entry name" value="RETICULON"/>
    <property type="match status" value="1"/>
</dbReference>
<dbReference type="GO" id="GO:0005789">
    <property type="term" value="C:endoplasmic reticulum membrane"/>
    <property type="evidence" value="ECO:0007669"/>
    <property type="project" value="UniProtKB-SubCell"/>
</dbReference>
<evidence type="ECO:0000256" key="2">
    <source>
        <dbReference type="ARBA" id="ARBA00022692"/>
    </source>
</evidence>
<dbReference type="GO" id="GO:0007166">
    <property type="term" value="P:cell surface receptor signaling pathway"/>
    <property type="evidence" value="ECO:0007669"/>
    <property type="project" value="InterPro"/>
</dbReference>
<dbReference type="Gramene" id="OMO56756">
    <property type="protein sequence ID" value="OMO56756"/>
    <property type="gene ID" value="CCACVL1_26311"/>
</dbReference>
<keyword evidence="4 6" id="KW-1133">Transmembrane helix</keyword>
<dbReference type="Pfam" id="PF05659">
    <property type="entry name" value="RPW8"/>
    <property type="match status" value="1"/>
</dbReference>
<dbReference type="InterPro" id="IPR045064">
    <property type="entry name" value="Reticulon-like"/>
</dbReference>
<feature type="domain" description="RPW8" evidence="9">
    <location>
        <begin position="2"/>
        <end position="149"/>
    </location>
</feature>
<dbReference type="EMBL" id="AWWV01014461">
    <property type="protein sequence ID" value="OMO56756.1"/>
    <property type="molecule type" value="Genomic_DNA"/>
</dbReference>
<evidence type="ECO:0000256" key="4">
    <source>
        <dbReference type="ARBA" id="ARBA00022989"/>
    </source>
</evidence>
<dbReference type="InterPro" id="IPR036537">
    <property type="entry name" value="Adaptor_Cbl_N_dom_sf"/>
</dbReference>
<dbReference type="PANTHER" id="PTHR10994">
    <property type="entry name" value="RETICULON"/>
    <property type="match status" value="1"/>
</dbReference>
<evidence type="ECO:0000259" key="9">
    <source>
        <dbReference type="PROSITE" id="PS51153"/>
    </source>
</evidence>
<dbReference type="PANTHER" id="PTHR10994:SF138">
    <property type="entry name" value="RETICULON-LIKE PROTEIN"/>
    <property type="match status" value="1"/>
</dbReference>
<dbReference type="Gene3D" id="1.20.930.20">
    <property type="entry name" value="Adaptor protein Cbl, N-terminal domain"/>
    <property type="match status" value="1"/>
</dbReference>
<evidence type="ECO:0000256" key="5">
    <source>
        <dbReference type="ARBA" id="ARBA00023136"/>
    </source>
</evidence>
<accession>A0A1R3GFB4</accession>
<evidence type="ECO:0000256" key="1">
    <source>
        <dbReference type="ARBA" id="ARBA00004477"/>
    </source>
</evidence>
<feature type="coiled-coil region" evidence="7">
    <location>
        <begin position="58"/>
        <end position="85"/>
    </location>
</feature>
<dbReference type="OrthoDB" id="567788at2759"/>
<proteinExistence type="predicted"/>
<dbReference type="InterPro" id="IPR003388">
    <property type="entry name" value="Reticulon"/>
</dbReference>
<sequence length="377" mass="43246">MAAFRDPALGVALSTAINGLGQAIKDVLETATRFKPVLNHLNDTISWITPRIREISRSEDFEDEIQRLLDLLNEAKRNVDKCSRISSWNYYKKYKMAKKLIELDNSIRTTVQLFFPVMILGDTRQILDSVDELKLLFLVFFFFMFDDFSSSAKNTGGVVSDMIRSNSKASIEKIIKSQPAELVSDIALWKKKELSGSLLASSTVTWLLQQVYEYNFLTIASWVIIFIVTLLFVWRNVNRFQNREEAMKSRLEEIREKIVTEIANACWELSDQIIRWILNVTDVEKEWFVFPQTIVFLLIFSYMGNFFDLPTLCKGVMMGTTLPVMCAKHKDKVQILSSLVMDHSGKAIEMVGEILADTVNKSFAVDGKNKKKSKKQN</sequence>
<name>A0A1R3GFB4_COCAP</name>
<dbReference type="Pfam" id="PF02453">
    <property type="entry name" value="Reticulon"/>
    <property type="match status" value="1"/>
</dbReference>
<keyword evidence="5 6" id="KW-0472">Membrane</keyword>
<comment type="subcellular location">
    <subcellularLocation>
        <location evidence="1 6">Endoplasmic reticulum membrane</location>
        <topology evidence="1 6">Multi-pass membrane protein</topology>
    </subcellularLocation>
</comment>
<evidence type="ECO:0000313" key="10">
    <source>
        <dbReference type="EMBL" id="OMO56756.1"/>
    </source>
</evidence>
<dbReference type="GO" id="GO:0009617">
    <property type="term" value="P:response to bacterium"/>
    <property type="evidence" value="ECO:0007669"/>
    <property type="project" value="InterPro"/>
</dbReference>
<dbReference type="STRING" id="210143.A0A1R3GFB4"/>
<evidence type="ECO:0000313" key="11">
    <source>
        <dbReference type="Proteomes" id="UP000188268"/>
    </source>
</evidence>
<evidence type="ECO:0000256" key="3">
    <source>
        <dbReference type="ARBA" id="ARBA00022824"/>
    </source>
</evidence>
<organism evidence="10 11">
    <name type="scientific">Corchorus capsularis</name>
    <name type="common">Jute</name>
    <dbReference type="NCBI Taxonomy" id="210143"/>
    <lineage>
        <taxon>Eukaryota</taxon>
        <taxon>Viridiplantae</taxon>
        <taxon>Streptophyta</taxon>
        <taxon>Embryophyta</taxon>
        <taxon>Tracheophyta</taxon>
        <taxon>Spermatophyta</taxon>
        <taxon>Magnoliopsida</taxon>
        <taxon>eudicotyledons</taxon>
        <taxon>Gunneridae</taxon>
        <taxon>Pentapetalae</taxon>
        <taxon>rosids</taxon>
        <taxon>malvids</taxon>
        <taxon>Malvales</taxon>
        <taxon>Malvaceae</taxon>
        <taxon>Grewioideae</taxon>
        <taxon>Apeibeae</taxon>
        <taxon>Corchorus</taxon>
    </lineage>
</organism>
<dbReference type="PROSITE" id="PS51153">
    <property type="entry name" value="RPW8"/>
    <property type="match status" value="1"/>
</dbReference>
<dbReference type="AlphaFoldDB" id="A0A1R3GFB4"/>
<protein>
    <recommendedName>
        <fullName evidence="6">Reticulon-like protein</fullName>
    </recommendedName>
</protein>
<evidence type="ECO:0000259" key="8">
    <source>
        <dbReference type="PROSITE" id="PS50845"/>
    </source>
</evidence>
<dbReference type="OMA" id="LNDTVNW"/>
<evidence type="ECO:0000256" key="6">
    <source>
        <dbReference type="RuleBase" id="RU363132"/>
    </source>
</evidence>
<keyword evidence="11" id="KW-1185">Reference proteome</keyword>
<keyword evidence="7" id="KW-0175">Coiled coil</keyword>
<dbReference type="Proteomes" id="UP000188268">
    <property type="component" value="Unassembled WGS sequence"/>
</dbReference>